<keyword evidence="4" id="KW-1185">Reference proteome</keyword>
<keyword evidence="2" id="KW-0812">Transmembrane</keyword>
<evidence type="ECO:0000313" key="3">
    <source>
        <dbReference type="EMBL" id="MBG6137291.1"/>
    </source>
</evidence>
<keyword evidence="2" id="KW-0472">Membrane</keyword>
<dbReference type="Proteomes" id="UP000622552">
    <property type="component" value="Unassembled WGS sequence"/>
</dbReference>
<feature type="transmembrane region" description="Helical" evidence="2">
    <location>
        <begin position="41"/>
        <end position="62"/>
    </location>
</feature>
<reference evidence="3" key="1">
    <citation type="submission" date="2020-11" db="EMBL/GenBank/DDBJ databases">
        <title>Sequencing the genomes of 1000 actinobacteria strains.</title>
        <authorList>
            <person name="Klenk H.-P."/>
        </authorList>
    </citation>
    <scope>NUCLEOTIDE SEQUENCE</scope>
    <source>
        <strain evidence="3">DSM 45356</strain>
    </source>
</reference>
<name>A0A8J7GG78_9ACTN</name>
<accession>A0A8J7GG78</accession>
<evidence type="ECO:0000256" key="1">
    <source>
        <dbReference type="SAM" id="MobiDB-lite"/>
    </source>
</evidence>
<feature type="compositionally biased region" description="Low complexity" evidence="1">
    <location>
        <begin position="76"/>
        <end position="111"/>
    </location>
</feature>
<keyword evidence="2" id="KW-1133">Transmembrane helix</keyword>
<proteinExistence type="predicted"/>
<dbReference type="AlphaFoldDB" id="A0A8J7GG78"/>
<sequence>MDVERLLNEVGSTPAPPSRLDAAALYAAGRRHARRRLGLRALLAGLAATVAVGGAGATAYALSGGFAPDPPPPSPAIAAPWSSVPRTSAPPTARPTGPTASKPAPSRSPSARAWDCAAAGTAVTAFLAQQGGADAVVTCAGGTLKVLVTTGRSGPTKVTTTVEVSRGAAGSVCAPGQSVRCEDTPLGPLGVWGVAMSEVRLGRADGTIISVSTQVEGLWSGPVPMSSPEQLRGVALALAGKV</sequence>
<organism evidence="3 4">
    <name type="scientific">Longispora fulva</name>
    <dbReference type="NCBI Taxonomy" id="619741"/>
    <lineage>
        <taxon>Bacteria</taxon>
        <taxon>Bacillati</taxon>
        <taxon>Actinomycetota</taxon>
        <taxon>Actinomycetes</taxon>
        <taxon>Micromonosporales</taxon>
        <taxon>Micromonosporaceae</taxon>
        <taxon>Longispora</taxon>
    </lineage>
</organism>
<feature type="region of interest" description="Disordered" evidence="1">
    <location>
        <begin position="71"/>
        <end position="111"/>
    </location>
</feature>
<comment type="caution">
    <text evidence="3">The sequence shown here is derived from an EMBL/GenBank/DDBJ whole genome shotgun (WGS) entry which is preliminary data.</text>
</comment>
<evidence type="ECO:0000256" key="2">
    <source>
        <dbReference type="SAM" id="Phobius"/>
    </source>
</evidence>
<protein>
    <submittedName>
        <fullName evidence="3">Ferric-dicitrate binding protein FerR (Iron transport regulator)</fullName>
    </submittedName>
</protein>
<gene>
    <name evidence="3" type="ORF">IW245_003485</name>
</gene>
<evidence type="ECO:0000313" key="4">
    <source>
        <dbReference type="Proteomes" id="UP000622552"/>
    </source>
</evidence>
<dbReference type="EMBL" id="JADOUF010000001">
    <property type="protein sequence ID" value="MBG6137291.1"/>
    <property type="molecule type" value="Genomic_DNA"/>
</dbReference>
<dbReference type="RefSeq" id="WP_197004172.1">
    <property type="nucleotide sequence ID" value="NZ_BONS01000020.1"/>
</dbReference>